<name>A0A842I656_9RHOB</name>
<evidence type="ECO:0000259" key="1">
    <source>
        <dbReference type="Pfam" id="PF00149"/>
    </source>
</evidence>
<dbReference type="GO" id="GO:0016791">
    <property type="term" value="F:phosphatase activity"/>
    <property type="evidence" value="ECO:0007669"/>
    <property type="project" value="TreeGrafter"/>
</dbReference>
<dbReference type="Proteomes" id="UP000555411">
    <property type="component" value="Unassembled WGS sequence"/>
</dbReference>
<gene>
    <name evidence="2" type="ORF">H7F16_06270</name>
</gene>
<dbReference type="GO" id="GO:0008803">
    <property type="term" value="F:bis(5'-nucleosyl)-tetraphosphatase (symmetrical) activity"/>
    <property type="evidence" value="ECO:0007669"/>
    <property type="project" value="TreeGrafter"/>
</dbReference>
<dbReference type="Pfam" id="PF00149">
    <property type="entry name" value="Metallophos"/>
    <property type="match status" value="1"/>
</dbReference>
<feature type="domain" description="Calcineurin-like phosphoesterase" evidence="1">
    <location>
        <begin position="31"/>
        <end position="220"/>
    </location>
</feature>
<dbReference type="PANTHER" id="PTHR42850:SF4">
    <property type="entry name" value="ZINC-DEPENDENT ENDOPOLYPHOSPHATASE"/>
    <property type="match status" value="1"/>
</dbReference>
<dbReference type="SUPFAM" id="SSF56300">
    <property type="entry name" value="Metallo-dependent phosphatases"/>
    <property type="match status" value="1"/>
</dbReference>
<dbReference type="GO" id="GO:0110154">
    <property type="term" value="P:RNA decapping"/>
    <property type="evidence" value="ECO:0007669"/>
    <property type="project" value="TreeGrafter"/>
</dbReference>
<dbReference type="RefSeq" id="WP_185796737.1">
    <property type="nucleotide sequence ID" value="NZ_JACLQD010000002.1"/>
</dbReference>
<dbReference type="InterPro" id="IPR050126">
    <property type="entry name" value="Ap4A_hydrolase"/>
</dbReference>
<dbReference type="GO" id="GO:0005737">
    <property type="term" value="C:cytoplasm"/>
    <property type="evidence" value="ECO:0007669"/>
    <property type="project" value="TreeGrafter"/>
</dbReference>
<evidence type="ECO:0000313" key="2">
    <source>
        <dbReference type="EMBL" id="MBC2835106.1"/>
    </source>
</evidence>
<reference evidence="2 3" key="1">
    <citation type="journal article" date="2017" name="Int. J. Syst. Evol. Microbiol.">
        <title>Gemmobacter straminiformis sp. nov., isolated from an artificial fountain.</title>
        <authorList>
            <person name="Kang J.Y."/>
            <person name="Kim M.J."/>
            <person name="Chun J."/>
            <person name="Son K.P."/>
            <person name="Jahng K.Y."/>
        </authorList>
    </citation>
    <scope>NUCLEOTIDE SEQUENCE [LARGE SCALE GENOMIC DNA]</scope>
    <source>
        <strain evidence="2 3">CAM-8</strain>
    </source>
</reference>
<proteinExistence type="predicted"/>
<sequence length="262" mass="28352">MIFWQSLVGRILRNRAPGPVRIVDLGRIDGPLYAIGDVHGCRALLRAALAGIRADAGPDEPTVIVLGDLVDRGPDSAGVLDDMTAAATANPRTMALMGNHERMMLNFLADPPRAWDWLQQGGFETLRSYGLSLPPSQRLNTRRLHQMLAAHIPDHHRAWLEGLAQGYRASIGGKDYLFTHAGMDGTRPIAMQREQALLWGRDVSPAPDGLCVVQGHVIVTHPHLSDGAIRIDTGAFATGVLTVLRLSSGQPPKVMSFGSLNN</sequence>
<organism evidence="2 3">
    <name type="scientific">Paragemmobacter straminiformis</name>
    <dbReference type="NCBI Taxonomy" id="2045119"/>
    <lineage>
        <taxon>Bacteria</taxon>
        <taxon>Pseudomonadati</taxon>
        <taxon>Pseudomonadota</taxon>
        <taxon>Alphaproteobacteria</taxon>
        <taxon>Rhodobacterales</taxon>
        <taxon>Paracoccaceae</taxon>
        <taxon>Paragemmobacter</taxon>
    </lineage>
</organism>
<comment type="caution">
    <text evidence="2">The sequence shown here is derived from an EMBL/GenBank/DDBJ whole genome shotgun (WGS) entry which is preliminary data.</text>
</comment>
<dbReference type="Gene3D" id="3.60.21.10">
    <property type="match status" value="1"/>
</dbReference>
<dbReference type="PANTHER" id="PTHR42850">
    <property type="entry name" value="METALLOPHOSPHOESTERASE"/>
    <property type="match status" value="1"/>
</dbReference>
<dbReference type="AlphaFoldDB" id="A0A842I656"/>
<keyword evidence="3" id="KW-1185">Reference proteome</keyword>
<dbReference type="InterPro" id="IPR004843">
    <property type="entry name" value="Calcineurin-like_PHP"/>
</dbReference>
<evidence type="ECO:0000313" key="3">
    <source>
        <dbReference type="Proteomes" id="UP000555411"/>
    </source>
</evidence>
<dbReference type="EMBL" id="JACLQD010000002">
    <property type="protein sequence ID" value="MBC2835106.1"/>
    <property type="molecule type" value="Genomic_DNA"/>
</dbReference>
<accession>A0A842I656</accession>
<protein>
    <submittedName>
        <fullName evidence="2">Metallophosphoesterase</fullName>
    </submittedName>
</protein>
<dbReference type="InterPro" id="IPR029052">
    <property type="entry name" value="Metallo-depent_PP-like"/>
</dbReference>